<protein>
    <submittedName>
        <fullName evidence="3">Cell division protein ZapE</fullName>
    </submittedName>
</protein>
<dbReference type="Proteomes" id="UP001163714">
    <property type="component" value="Unassembled WGS sequence"/>
</dbReference>
<name>A0ABT3I8S6_9GAMM</name>
<keyword evidence="3" id="KW-0131">Cell cycle</keyword>
<dbReference type="InterPro" id="IPR027417">
    <property type="entry name" value="P-loop_NTPase"/>
</dbReference>
<evidence type="ECO:0000313" key="4">
    <source>
        <dbReference type="Proteomes" id="UP001163714"/>
    </source>
</evidence>
<comment type="caution">
    <text evidence="3">The sequence shown here is derived from an EMBL/GenBank/DDBJ whole genome shotgun (WGS) entry which is preliminary data.</text>
</comment>
<keyword evidence="4" id="KW-1185">Reference proteome</keyword>
<reference evidence="3" key="1">
    <citation type="submission" date="2022-10" db="EMBL/GenBank/DDBJ databases">
        <title>Shewanella flava sp. nov, isolated from the estuary of the Fenhe River into the Yellow River.</title>
        <authorList>
            <person name="Li Y."/>
        </authorList>
    </citation>
    <scope>NUCLEOTIDE SEQUENCE</scope>
    <source>
        <strain evidence="3">FYR11-62</strain>
    </source>
</reference>
<dbReference type="PANTHER" id="PTHR12169:SF6">
    <property type="entry name" value="AFG1-LIKE ATPASE"/>
    <property type="match status" value="1"/>
</dbReference>
<dbReference type="PANTHER" id="PTHR12169">
    <property type="entry name" value="ATPASE N2B"/>
    <property type="match status" value="1"/>
</dbReference>
<evidence type="ECO:0000313" key="3">
    <source>
        <dbReference type="EMBL" id="MCW3172469.1"/>
    </source>
</evidence>
<evidence type="ECO:0000256" key="2">
    <source>
        <dbReference type="ARBA" id="ARBA00022840"/>
    </source>
</evidence>
<dbReference type="GO" id="GO:0051301">
    <property type="term" value="P:cell division"/>
    <property type="evidence" value="ECO:0007669"/>
    <property type="project" value="UniProtKB-KW"/>
</dbReference>
<organism evidence="3 4">
    <name type="scientific">Shewanella subflava</name>
    <dbReference type="NCBI Taxonomy" id="2986476"/>
    <lineage>
        <taxon>Bacteria</taxon>
        <taxon>Pseudomonadati</taxon>
        <taxon>Pseudomonadota</taxon>
        <taxon>Gammaproteobacteria</taxon>
        <taxon>Alteromonadales</taxon>
        <taxon>Shewanellaceae</taxon>
        <taxon>Shewanella</taxon>
    </lineage>
</organism>
<dbReference type="RefSeq" id="WP_264726016.1">
    <property type="nucleotide sequence ID" value="NZ_JAPDMX010000020.1"/>
</dbReference>
<gene>
    <name evidence="3" type="primary">zapE</name>
    <name evidence="3" type="ORF">OHT75_08265</name>
</gene>
<keyword evidence="1" id="KW-0547">Nucleotide-binding</keyword>
<dbReference type="Pfam" id="PF03969">
    <property type="entry name" value="AFG1_ATPase"/>
    <property type="match status" value="2"/>
</dbReference>
<dbReference type="SUPFAM" id="SSF52540">
    <property type="entry name" value="P-loop containing nucleoside triphosphate hydrolases"/>
    <property type="match status" value="1"/>
</dbReference>
<dbReference type="InterPro" id="IPR005654">
    <property type="entry name" value="ATPase_AFG1-like"/>
</dbReference>
<proteinExistence type="predicted"/>
<sequence length="390" mass="44227">MTLSPIAQYQALSKINVLPDDAQTEALQALDSLFQQLHSVDAKCQIKGLYLWGDVGRGKTFLMDLFYHSVVNPPKLRLHFHRFMAMVHQRLNQTSGIRDPLTYIAKDIAKQYRLICFDEFFVADIGDAILLARLFDTLFAQGVILVATSNIAINDLYKGGLQRDRFMPTIELLKQYTQEIHLSGSIDHRLTVHHKSVNQRARYNSPSALFTLPSLQLAEEIYTLLQDECLFISSSSQVCQSNSISICQRLIPVKAAIGELAWFEFNALCDGPRSALDYIELAGKFKVILLSHVPTLGGEIRTWIKARGTEDGVIATSTGERQLAYSIQDDPTRRFISLVDELYDQKVCLIIHSAHSLESLYQGGALSFEFKRTYSRLMEMRHWLGRVDLH</sequence>
<accession>A0ABT3I8S6</accession>
<evidence type="ECO:0000256" key="1">
    <source>
        <dbReference type="ARBA" id="ARBA00022741"/>
    </source>
</evidence>
<dbReference type="Gene3D" id="3.40.50.300">
    <property type="entry name" value="P-loop containing nucleotide triphosphate hydrolases"/>
    <property type="match status" value="1"/>
</dbReference>
<dbReference type="NCBIfam" id="NF040713">
    <property type="entry name" value="ZapE"/>
    <property type="match status" value="1"/>
</dbReference>
<dbReference type="EMBL" id="JAPDMX010000020">
    <property type="protein sequence ID" value="MCW3172469.1"/>
    <property type="molecule type" value="Genomic_DNA"/>
</dbReference>
<keyword evidence="3" id="KW-0132">Cell division</keyword>
<keyword evidence="2" id="KW-0067">ATP-binding</keyword>